<name>G7WEA1_DESOD</name>
<evidence type="ECO:0000313" key="11">
    <source>
        <dbReference type="Proteomes" id="UP000006346"/>
    </source>
</evidence>
<keyword evidence="3 6" id="KW-0812">Transmembrane</keyword>
<dbReference type="PRINTS" id="PR01434">
    <property type="entry name" value="NADHDHGNASE5"/>
</dbReference>
<evidence type="ECO:0000259" key="8">
    <source>
        <dbReference type="Pfam" id="PF00361"/>
    </source>
</evidence>
<dbReference type="Pfam" id="PF00662">
    <property type="entry name" value="Proton_antipo_N"/>
    <property type="match status" value="1"/>
</dbReference>
<feature type="transmembrane region" description="Helical" evidence="7">
    <location>
        <begin position="126"/>
        <end position="144"/>
    </location>
</feature>
<dbReference type="Pfam" id="PF00361">
    <property type="entry name" value="Proton_antipo_M"/>
    <property type="match status" value="1"/>
</dbReference>
<feature type="transmembrane region" description="Helical" evidence="7">
    <location>
        <begin position="323"/>
        <end position="345"/>
    </location>
</feature>
<dbReference type="PANTHER" id="PTHR42829:SF2">
    <property type="entry name" value="NADH-UBIQUINONE OXIDOREDUCTASE CHAIN 5"/>
    <property type="match status" value="1"/>
</dbReference>
<dbReference type="PANTHER" id="PTHR42829">
    <property type="entry name" value="NADH-UBIQUINONE OXIDOREDUCTASE CHAIN 5"/>
    <property type="match status" value="1"/>
</dbReference>
<organism evidence="10 11">
    <name type="scientific">Desulfosporosinus orientis (strain ATCC 19365 / DSM 765 / NCIMB 8382 / VKM B-1628 / Singapore I)</name>
    <name type="common">Desulfotomaculum orientis</name>
    <dbReference type="NCBI Taxonomy" id="768706"/>
    <lineage>
        <taxon>Bacteria</taxon>
        <taxon>Bacillati</taxon>
        <taxon>Bacillota</taxon>
        <taxon>Clostridia</taxon>
        <taxon>Eubacteriales</taxon>
        <taxon>Desulfitobacteriaceae</taxon>
        <taxon>Desulfosporosinus</taxon>
    </lineage>
</organism>
<keyword evidence="5 7" id="KW-0472">Membrane</keyword>
<feature type="transmembrane region" description="Helical" evidence="7">
    <location>
        <begin position="614"/>
        <end position="631"/>
    </location>
</feature>
<dbReference type="Proteomes" id="UP000006346">
    <property type="component" value="Chromosome"/>
</dbReference>
<reference evidence="11" key="1">
    <citation type="submission" date="2011-11" db="EMBL/GenBank/DDBJ databases">
        <title>Complete sequence of Desulfosporosinus orientis DSM 765.</title>
        <authorList>
            <person name="Lucas S."/>
            <person name="Han J."/>
            <person name="Lapidus A."/>
            <person name="Cheng J.-F."/>
            <person name="Goodwin L."/>
            <person name="Pitluck S."/>
            <person name="Peters L."/>
            <person name="Ovchinnikova G."/>
            <person name="Teshima H."/>
            <person name="Detter J.C."/>
            <person name="Han C."/>
            <person name="Tapia R."/>
            <person name="Land M."/>
            <person name="Hauser L."/>
            <person name="Kyrpides N."/>
            <person name="Ivanova N."/>
            <person name="Pagani I."/>
            <person name="Pester M."/>
            <person name="Spring S."/>
            <person name="Ollivier B."/>
            <person name="Rattei T."/>
            <person name="Klenk H.-P."/>
            <person name="Wagner M."/>
            <person name="Loy A."/>
            <person name="Woyke T."/>
        </authorList>
    </citation>
    <scope>NUCLEOTIDE SEQUENCE [LARGE SCALE GENOMIC DNA]</scope>
    <source>
        <strain evidence="11">ATCC 19365 / DSM 765 / NCIMB 8382 / VKM B-1628</strain>
    </source>
</reference>
<dbReference type="InterPro" id="IPR001516">
    <property type="entry name" value="Proton_antipo_N"/>
</dbReference>
<evidence type="ECO:0000313" key="10">
    <source>
        <dbReference type="EMBL" id="AET70077.1"/>
    </source>
</evidence>
<dbReference type="PATRIC" id="fig|768706.3.peg.4753"/>
<feature type="transmembrane region" description="Helical" evidence="7">
    <location>
        <begin position="428"/>
        <end position="454"/>
    </location>
</feature>
<evidence type="ECO:0000256" key="2">
    <source>
        <dbReference type="ARBA" id="ARBA00008483"/>
    </source>
</evidence>
<dbReference type="GO" id="GO:0015990">
    <property type="term" value="P:electron transport coupled proton transport"/>
    <property type="evidence" value="ECO:0007669"/>
    <property type="project" value="TreeGrafter"/>
</dbReference>
<dbReference type="OrthoDB" id="9807568at2"/>
<feature type="transmembrane region" description="Helical" evidence="7">
    <location>
        <begin position="150"/>
        <end position="169"/>
    </location>
</feature>
<feature type="transmembrane region" description="Helical" evidence="7">
    <location>
        <begin position="393"/>
        <end position="413"/>
    </location>
</feature>
<feature type="domain" description="NADH:quinone oxidoreductase/Mrp antiporter transmembrane" evidence="8">
    <location>
        <begin position="143"/>
        <end position="440"/>
    </location>
</feature>
<dbReference type="GO" id="GO:0003954">
    <property type="term" value="F:NADH dehydrogenase activity"/>
    <property type="evidence" value="ECO:0007669"/>
    <property type="project" value="TreeGrafter"/>
</dbReference>
<feature type="transmembrane region" description="Helical" evidence="7">
    <location>
        <begin position="189"/>
        <end position="210"/>
    </location>
</feature>
<dbReference type="HOGENOM" id="CLU_007100_6_2_9"/>
<dbReference type="NCBIfam" id="NF005141">
    <property type="entry name" value="PRK06590.1"/>
    <property type="match status" value="1"/>
</dbReference>
<accession>G7WEA1</accession>
<evidence type="ECO:0000256" key="1">
    <source>
        <dbReference type="ARBA" id="ARBA00004127"/>
    </source>
</evidence>
<keyword evidence="4 7" id="KW-1133">Transmembrane helix</keyword>
<dbReference type="NCBIfam" id="TIGR01974">
    <property type="entry name" value="NDH_I_L"/>
    <property type="match status" value="1"/>
</dbReference>
<dbReference type="AlphaFoldDB" id="G7WEA1"/>
<dbReference type="InterPro" id="IPR003945">
    <property type="entry name" value="NU5C-like"/>
</dbReference>
<sequence length="648" mass="71072">MFKEMHDLFHWAWLVPFLPFLSFLLIAFVTKRSKGLSSTVSILAILASLGLAIAIGLGVIQAGGEIVEHPAIVNVNWLDIVGLKIDFGTIVDPLSAMMLFVVTLVASMVQIYSLGYMHGDEGFSRYYAYQSLFASSMLGMVIATNLLQLFIFWELVGLCSYLLIGFWFFKVSAREAAKKAFITTRVGDFGLLLGMLFIYAKFGTLDFAALSAAMSMNIQDVAVIGTAGYVTITAFLVFMGPIGKSGQFPLHVWLPDAMEGPTPVSALIHAATMVVAGVYLVARMYFFFDHASPMALQFIAGLGAFTAIFAASIAIAQDDIKRILAYSTLSQLGYMIFALGVGSLTSSMFHLMTHAFFKALMFLGAGSVIYAMHHKQDIWEMGGLWKKMPITGTTFAIGVLAISGVPPFAGFWSKDEILASALHNGHPIIYGVGLFTAFLTAFYMCRLFFVVFMGPERSENHAKESPWSMTIPLMILGFLSVFGGFVALPEHNFGFFIHYGEFEHEGIAWGLAGISVVAGLLGIALAYAIYVVKAISAEDMVARFPGVYKLLKNKYYIDEIYLWLIHYIMDGLGKVLYWFDIYIVDGIVNGLALITRGSGKVLRRTNTGQLQTYAMVFFFAVVIIFMVFVFGEGQLSALNPLATLGGVK</sequence>
<feature type="transmembrane region" description="Helical" evidence="7">
    <location>
        <begin position="42"/>
        <end position="60"/>
    </location>
</feature>
<evidence type="ECO:0000259" key="9">
    <source>
        <dbReference type="Pfam" id="PF00662"/>
    </source>
</evidence>
<dbReference type="EMBL" id="CP003108">
    <property type="protein sequence ID" value="AET70077.1"/>
    <property type="molecule type" value="Genomic_DNA"/>
</dbReference>
<gene>
    <name evidence="10" type="ordered locus">Desor_4673</name>
</gene>
<evidence type="ECO:0000256" key="4">
    <source>
        <dbReference type="ARBA" id="ARBA00022989"/>
    </source>
</evidence>
<feature type="transmembrane region" description="Helical" evidence="7">
    <location>
        <begin position="264"/>
        <end position="288"/>
    </location>
</feature>
<dbReference type="RefSeq" id="WP_014186884.1">
    <property type="nucleotide sequence ID" value="NC_016584.1"/>
</dbReference>
<dbReference type="InterPro" id="IPR018393">
    <property type="entry name" value="NADHpl_OxRdtase_5_subgr"/>
</dbReference>
<proteinExistence type="inferred from homology"/>
<dbReference type="PRINTS" id="PR01435">
    <property type="entry name" value="NPOXDRDTASE5"/>
</dbReference>
<dbReference type="GO" id="GO:0042773">
    <property type="term" value="P:ATP synthesis coupled electron transport"/>
    <property type="evidence" value="ECO:0007669"/>
    <property type="project" value="InterPro"/>
</dbReference>
<feature type="transmembrane region" description="Helical" evidence="7">
    <location>
        <begin position="12"/>
        <end position="30"/>
    </location>
</feature>
<dbReference type="STRING" id="768706.Desor_4673"/>
<dbReference type="Gene3D" id="1.20.5.2700">
    <property type="match status" value="1"/>
</dbReference>
<dbReference type="KEGG" id="dor:Desor_4673"/>
<evidence type="ECO:0000256" key="7">
    <source>
        <dbReference type="SAM" id="Phobius"/>
    </source>
</evidence>
<evidence type="ECO:0000256" key="5">
    <source>
        <dbReference type="ARBA" id="ARBA00023136"/>
    </source>
</evidence>
<evidence type="ECO:0000256" key="6">
    <source>
        <dbReference type="RuleBase" id="RU000320"/>
    </source>
</evidence>
<evidence type="ECO:0000256" key="3">
    <source>
        <dbReference type="ARBA" id="ARBA00022692"/>
    </source>
</evidence>
<dbReference type="InterPro" id="IPR001750">
    <property type="entry name" value="ND/Mrp_TM"/>
</dbReference>
<feature type="transmembrane region" description="Helical" evidence="7">
    <location>
        <begin position="575"/>
        <end position="594"/>
    </location>
</feature>
<dbReference type="GO" id="GO:0008137">
    <property type="term" value="F:NADH dehydrogenase (ubiquinone) activity"/>
    <property type="evidence" value="ECO:0007669"/>
    <property type="project" value="InterPro"/>
</dbReference>
<dbReference type="GO" id="GO:0016020">
    <property type="term" value="C:membrane"/>
    <property type="evidence" value="ECO:0007669"/>
    <property type="project" value="UniProtKB-SubCell"/>
</dbReference>
<dbReference type="eggNOG" id="COG1009">
    <property type="taxonomic scope" value="Bacteria"/>
</dbReference>
<feature type="transmembrane region" description="Helical" evidence="7">
    <location>
        <begin position="222"/>
        <end position="243"/>
    </location>
</feature>
<feature type="transmembrane region" description="Helical" evidence="7">
    <location>
        <begin position="507"/>
        <end position="532"/>
    </location>
</feature>
<feature type="transmembrane region" description="Helical" evidence="7">
    <location>
        <begin position="466"/>
        <end position="487"/>
    </location>
</feature>
<comment type="similarity">
    <text evidence="2">Belongs to the CPA3 antiporters (TC 2.A.63) subunit A family.</text>
</comment>
<feature type="transmembrane region" description="Helical" evidence="7">
    <location>
        <begin position="94"/>
        <end position="114"/>
    </location>
</feature>
<feature type="transmembrane region" description="Helical" evidence="7">
    <location>
        <begin position="351"/>
        <end position="372"/>
    </location>
</feature>
<dbReference type="GO" id="GO:0012505">
    <property type="term" value="C:endomembrane system"/>
    <property type="evidence" value="ECO:0007669"/>
    <property type="project" value="UniProtKB-SubCell"/>
</dbReference>
<protein>
    <submittedName>
        <fullName evidence="10">Proton-translocating NADH-quinone oxidoreductase, chain L</fullName>
    </submittedName>
</protein>
<reference evidence="10 11" key="2">
    <citation type="journal article" date="2012" name="J. Bacteriol.">
        <title>Complete genome sequences of Desulfosporosinus orientis DSM765T, Desulfosporosinus youngiae DSM17734T, Desulfosporosinus meridiei DSM13257T, and Desulfosporosinus acidiphilus DSM22704T.</title>
        <authorList>
            <person name="Pester M."/>
            <person name="Brambilla E."/>
            <person name="Alazard D."/>
            <person name="Rattei T."/>
            <person name="Weinmaier T."/>
            <person name="Han J."/>
            <person name="Lucas S."/>
            <person name="Lapidus A."/>
            <person name="Cheng J.F."/>
            <person name="Goodwin L."/>
            <person name="Pitluck S."/>
            <person name="Peters L."/>
            <person name="Ovchinnikova G."/>
            <person name="Teshima H."/>
            <person name="Detter J.C."/>
            <person name="Han C.S."/>
            <person name="Tapia R."/>
            <person name="Land M.L."/>
            <person name="Hauser L."/>
            <person name="Kyrpides N.C."/>
            <person name="Ivanova N.N."/>
            <person name="Pagani I."/>
            <person name="Huntmann M."/>
            <person name="Wei C.L."/>
            <person name="Davenport K.W."/>
            <person name="Daligault H."/>
            <person name="Chain P.S."/>
            <person name="Chen A."/>
            <person name="Mavromatis K."/>
            <person name="Markowitz V."/>
            <person name="Szeto E."/>
            <person name="Mikhailova N."/>
            <person name="Pati A."/>
            <person name="Wagner M."/>
            <person name="Woyke T."/>
            <person name="Ollivier B."/>
            <person name="Klenk H.P."/>
            <person name="Spring S."/>
            <person name="Loy A."/>
        </authorList>
    </citation>
    <scope>NUCLEOTIDE SEQUENCE [LARGE SCALE GENOMIC DNA]</scope>
    <source>
        <strain evidence="11">ATCC 19365 / DSM 765 / NCIMB 8382 / VKM B-1628</strain>
    </source>
</reference>
<keyword evidence="11" id="KW-1185">Reference proteome</keyword>
<comment type="subcellular location">
    <subcellularLocation>
        <location evidence="1">Endomembrane system</location>
        <topology evidence="1">Multi-pass membrane protein</topology>
    </subcellularLocation>
    <subcellularLocation>
        <location evidence="6">Membrane</location>
        <topology evidence="6">Multi-pass membrane protein</topology>
    </subcellularLocation>
</comment>
<feature type="transmembrane region" description="Helical" evidence="7">
    <location>
        <begin position="294"/>
        <end position="316"/>
    </location>
</feature>
<feature type="domain" description="NADH-Ubiquinone oxidoreductase (complex I) chain 5 N-terminal" evidence="9">
    <location>
        <begin position="77"/>
        <end position="127"/>
    </location>
</feature>